<dbReference type="GeneID" id="34526589"/>
<organism evidence="2 3">
    <name type="scientific">Huiozyma naganishii (strain ATCC MYA-139 / BCRC 22969 / CBS 8797 / KCTC 17520 / NBRC 10181 / NCYC 3082 / Yp74L-3)</name>
    <name type="common">Yeast</name>
    <name type="synonym">Kazachstania naganishii</name>
    <dbReference type="NCBI Taxonomy" id="1071383"/>
    <lineage>
        <taxon>Eukaryota</taxon>
        <taxon>Fungi</taxon>
        <taxon>Dikarya</taxon>
        <taxon>Ascomycota</taxon>
        <taxon>Saccharomycotina</taxon>
        <taxon>Saccharomycetes</taxon>
        <taxon>Saccharomycetales</taxon>
        <taxon>Saccharomycetaceae</taxon>
        <taxon>Huiozyma</taxon>
    </lineage>
</organism>
<dbReference type="AlphaFoldDB" id="J7S7B1"/>
<evidence type="ECO:0000313" key="3">
    <source>
        <dbReference type="Proteomes" id="UP000006310"/>
    </source>
</evidence>
<evidence type="ECO:0000313" key="2">
    <source>
        <dbReference type="EMBL" id="CCK70874.1"/>
    </source>
</evidence>
<dbReference type="EMBL" id="HE978319">
    <property type="protein sequence ID" value="CCK70874.1"/>
    <property type="molecule type" value="Genomic_DNA"/>
</dbReference>
<gene>
    <name evidence="2" type="primary">KNAG0F02070</name>
    <name evidence="2" type="ordered locus">KNAG_0F02070</name>
</gene>
<dbReference type="Proteomes" id="UP000006310">
    <property type="component" value="Chromosome 6"/>
</dbReference>
<protein>
    <submittedName>
        <fullName evidence="2">Uncharacterized protein</fullName>
    </submittedName>
</protein>
<dbReference type="KEGG" id="kng:KNAG_0F02070"/>
<sequence length="335" mass="38710">MTFQQRIIPFYLGEGAEDLLLRCEIQRAGHKKSSSRRQRQDNLCFKGKSLSAHHAVLEVEQPRIWDLSESIAEQFLVRLTTQGEYPSVNLGLNNIRQLSRNFMIRQNDIIGLVAREVICNGYTEIESRYKFQVRFERDTELAEKWYLIFMDVTGKLQYETARNYLEAARFVNYSNKLADCERVFKYSMPKAIEDHEFDAAAVRDDQEQQSSEESRCVSIGSSCEERETQISLSKYFDPQLYCDYEQLTSEPCQSMVYLDVNAINLSVDEVNTDSLEPLEEQLLSKSKHPGKSKHEDSLSASLYRAVLYSLCLSLGAIFTLLFLASQDDSVEYDMY</sequence>
<keyword evidence="3" id="KW-1185">Reference proteome</keyword>
<feature type="transmembrane region" description="Helical" evidence="1">
    <location>
        <begin position="305"/>
        <end position="325"/>
    </location>
</feature>
<dbReference type="RefSeq" id="XP_022465120.1">
    <property type="nucleotide sequence ID" value="XM_022608645.1"/>
</dbReference>
<dbReference type="HOGENOM" id="CLU_829149_0_0_1"/>
<keyword evidence="1" id="KW-0472">Membrane</keyword>
<reference evidence="3" key="2">
    <citation type="submission" date="2012-08" db="EMBL/GenBank/DDBJ databases">
        <title>Genome sequence of Kazachstania naganishii.</title>
        <authorList>
            <person name="Gordon J.L."/>
            <person name="Armisen D."/>
            <person name="Proux-Wera E."/>
            <person name="OhEigeartaigh S.S."/>
            <person name="Byrne K.P."/>
            <person name="Wolfe K.H."/>
        </authorList>
    </citation>
    <scope>NUCLEOTIDE SEQUENCE [LARGE SCALE GENOMIC DNA]</scope>
    <source>
        <strain evidence="3">ATCC MYA-139 / BCRC 22969 / CBS 8797 / CCRC 22969 / KCTC 17520 / NBRC 10181 / NCYC 3082</strain>
    </source>
</reference>
<name>J7S7B1_HUIN7</name>
<keyword evidence="1" id="KW-1133">Transmembrane helix</keyword>
<keyword evidence="1" id="KW-0812">Transmembrane</keyword>
<accession>J7S7B1</accession>
<evidence type="ECO:0000256" key="1">
    <source>
        <dbReference type="SAM" id="Phobius"/>
    </source>
</evidence>
<reference evidence="2 3" key="1">
    <citation type="journal article" date="2011" name="Proc. Natl. Acad. Sci. U.S.A.">
        <title>Evolutionary erosion of yeast sex chromosomes by mating-type switching accidents.</title>
        <authorList>
            <person name="Gordon J.L."/>
            <person name="Armisen D."/>
            <person name="Proux-Wera E."/>
            <person name="Oheigeartaigh S.S."/>
            <person name="Byrne K.P."/>
            <person name="Wolfe K.H."/>
        </authorList>
    </citation>
    <scope>NUCLEOTIDE SEQUENCE [LARGE SCALE GENOMIC DNA]</scope>
    <source>
        <strain evidence="3">ATCC MYA-139 / BCRC 22969 / CBS 8797 / CCRC 22969 / KCTC 17520 / NBRC 10181 / NCYC 3082</strain>
    </source>
</reference>
<proteinExistence type="predicted"/>